<comment type="caution">
    <text evidence="4">The sequence shown here is derived from an EMBL/GenBank/DDBJ whole genome shotgun (WGS) entry which is preliminary data.</text>
</comment>
<keyword evidence="2" id="KW-1133">Transmembrane helix</keyword>
<keyword evidence="5" id="KW-1185">Reference proteome</keyword>
<dbReference type="Pfam" id="PF13560">
    <property type="entry name" value="HTH_31"/>
    <property type="match status" value="1"/>
</dbReference>
<dbReference type="Proteomes" id="UP000633509">
    <property type="component" value="Unassembled WGS sequence"/>
</dbReference>
<organism evidence="4 5">
    <name type="scientific">Nonomuraea angiospora</name>
    <dbReference type="NCBI Taxonomy" id="46172"/>
    <lineage>
        <taxon>Bacteria</taxon>
        <taxon>Bacillati</taxon>
        <taxon>Actinomycetota</taxon>
        <taxon>Actinomycetes</taxon>
        <taxon>Streptosporangiales</taxon>
        <taxon>Streptosporangiaceae</taxon>
        <taxon>Nonomuraea</taxon>
    </lineage>
</organism>
<feature type="region of interest" description="Disordered" evidence="1">
    <location>
        <begin position="173"/>
        <end position="225"/>
    </location>
</feature>
<dbReference type="RefSeq" id="WP_192792694.1">
    <property type="nucleotide sequence ID" value="NZ_JADBEK010000001.1"/>
</dbReference>
<feature type="compositionally biased region" description="Low complexity" evidence="1">
    <location>
        <begin position="173"/>
        <end position="191"/>
    </location>
</feature>
<name>A0ABR9MLA1_9ACTN</name>
<evidence type="ECO:0000313" key="4">
    <source>
        <dbReference type="EMBL" id="MBE1593320.1"/>
    </source>
</evidence>
<evidence type="ECO:0000256" key="2">
    <source>
        <dbReference type="SAM" id="Phobius"/>
    </source>
</evidence>
<evidence type="ECO:0000313" key="5">
    <source>
        <dbReference type="Proteomes" id="UP000633509"/>
    </source>
</evidence>
<keyword evidence="2" id="KW-0472">Membrane</keyword>
<reference evidence="4 5" key="1">
    <citation type="submission" date="2020-10" db="EMBL/GenBank/DDBJ databases">
        <title>Sequencing the genomes of 1000 actinobacteria strains.</title>
        <authorList>
            <person name="Klenk H.-P."/>
        </authorList>
    </citation>
    <scope>NUCLEOTIDE SEQUENCE [LARGE SCALE GENOMIC DNA]</scope>
    <source>
        <strain evidence="4 5">DSM 43173</strain>
    </source>
</reference>
<feature type="domain" description="HTH cro/C1-type" evidence="3">
    <location>
        <begin position="21"/>
        <end position="77"/>
    </location>
</feature>
<dbReference type="SMART" id="SM00530">
    <property type="entry name" value="HTH_XRE"/>
    <property type="match status" value="1"/>
</dbReference>
<keyword evidence="2" id="KW-0812">Transmembrane</keyword>
<proteinExistence type="predicted"/>
<sequence length="388" mass="40608">MGRREEPIDPATGPLAAFAADLRRLREAAGSPSYRQLARTAHYSASALSSACSGKSMPSWNVTRALVQACGGDVGQWQPRWQQVVAELQRELEAEPGDQQAQAGHAVIEESTSASSSEHGQDSVPGISSPDGQRRTQPARWPRGRAAAVAVMATLAMTVLFVLVRAGGYAGTAQPAAASSSAPQAVTTTPSGSRDGAAAPAPSVVTSHDPVPRVRSSPPVGGVVVGPGCPLDNRRDYSINEQHDDGWHPATGGWTGDGCNGRIFYTALADNKPSPYAYPLRWKESFVWQATTAVAGPARCTVAVHVPDSPYADAVAIYRLHQTAGADSDSIIDIPVDQAAHRGAWVVQDVTVPDASDLLVKLVDSGSDDHTIAADAISISCPNNRTPS</sequence>
<dbReference type="InterPro" id="IPR010982">
    <property type="entry name" value="Lambda_DNA-bd_dom_sf"/>
</dbReference>
<feature type="compositionally biased region" description="Low complexity" evidence="1">
    <location>
        <begin position="213"/>
        <end position="225"/>
    </location>
</feature>
<evidence type="ECO:0000259" key="3">
    <source>
        <dbReference type="SMART" id="SM00530"/>
    </source>
</evidence>
<evidence type="ECO:0000256" key="1">
    <source>
        <dbReference type="SAM" id="MobiDB-lite"/>
    </source>
</evidence>
<feature type="transmembrane region" description="Helical" evidence="2">
    <location>
        <begin position="144"/>
        <end position="164"/>
    </location>
</feature>
<dbReference type="InterPro" id="IPR001387">
    <property type="entry name" value="Cro/C1-type_HTH"/>
</dbReference>
<protein>
    <recommendedName>
        <fullName evidence="3">HTH cro/C1-type domain-containing protein</fullName>
    </recommendedName>
</protein>
<dbReference type="SUPFAM" id="SSF47413">
    <property type="entry name" value="lambda repressor-like DNA-binding domains"/>
    <property type="match status" value="1"/>
</dbReference>
<feature type="region of interest" description="Disordered" evidence="1">
    <location>
        <begin position="91"/>
        <end position="141"/>
    </location>
</feature>
<gene>
    <name evidence="4" type="ORF">H4W80_011578</name>
</gene>
<dbReference type="EMBL" id="JADBEK010000001">
    <property type="protein sequence ID" value="MBE1593320.1"/>
    <property type="molecule type" value="Genomic_DNA"/>
</dbReference>
<accession>A0ABR9MLA1</accession>